<evidence type="ECO:0000256" key="22">
    <source>
        <dbReference type="SAM" id="MobiDB-lite"/>
    </source>
</evidence>
<proteinExistence type="predicted"/>
<evidence type="ECO:0000256" key="1">
    <source>
        <dbReference type="ARBA" id="ARBA00000085"/>
    </source>
</evidence>
<evidence type="ECO:0000313" key="25">
    <source>
        <dbReference type="EMBL" id="GLC84071.1"/>
    </source>
</evidence>
<evidence type="ECO:0000256" key="19">
    <source>
        <dbReference type="ARBA" id="ARBA00024827"/>
    </source>
</evidence>
<keyword evidence="13 25" id="KW-0418">Kinase</keyword>
<feature type="region of interest" description="Disordered" evidence="22">
    <location>
        <begin position="398"/>
        <end position="442"/>
    </location>
</feature>
<comment type="catalytic activity">
    <reaction evidence="1">
        <text>ATP + protein L-histidine = ADP + protein N-phospho-L-histidine.</text>
        <dbReference type="EC" id="2.7.13.3"/>
    </reaction>
</comment>
<evidence type="ECO:0000313" key="26">
    <source>
        <dbReference type="Proteomes" id="UP001165068"/>
    </source>
</evidence>
<dbReference type="PANTHER" id="PTHR24421:SF37">
    <property type="entry name" value="SENSOR HISTIDINE KINASE NARS"/>
    <property type="match status" value="1"/>
</dbReference>
<evidence type="ECO:0000256" key="10">
    <source>
        <dbReference type="ARBA" id="ARBA00022679"/>
    </source>
</evidence>
<evidence type="ECO:0000259" key="24">
    <source>
        <dbReference type="PROSITE" id="PS50109"/>
    </source>
</evidence>
<organism evidence="25 26">
    <name type="scientific">Microbacterium arabinogalactanolyticum</name>
    <dbReference type="NCBI Taxonomy" id="69365"/>
    <lineage>
        <taxon>Bacteria</taxon>
        <taxon>Bacillati</taxon>
        <taxon>Actinomycetota</taxon>
        <taxon>Actinomycetes</taxon>
        <taxon>Micrococcales</taxon>
        <taxon>Microbacteriaceae</taxon>
        <taxon>Microbacterium</taxon>
    </lineage>
</organism>
<feature type="transmembrane region" description="Helical" evidence="23">
    <location>
        <begin position="124"/>
        <end position="144"/>
    </location>
</feature>
<dbReference type="Proteomes" id="UP001165068">
    <property type="component" value="Unassembled WGS sequence"/>
</dbReference>
<keyword evidence="7" id="KW-1003">Cell membrane</keyword>
<gene>
    <name evidence="25" type="ORF">MIAR_06590</name>
</gene>
<keyword evidence="18 23" id="KW-0472">Membrane</keyword>
<evidence type="ECO:0000256" key="14">
    <source>
        <dbReference type="ARBA" id="ARBA00022989"/>
    </source>
</evidence>
<accession>A0ABQ5NEG3</accession>
<comment type="caution">
    <text evidence="25">The sequence shown here is derived from an EMBL/GenBank/DDBJ whole genome shotgun (WGS) entry which is preliminary data.</text>
</comment>
<feature type="transmembrane region" description="Helical" evidence="23">
    <location>
        <begin position="34"/>
        <end position="52"/>
    </location>
</feature>
<dbReference type="Pfam" id="PF02518">
    <property type="entry name" value="HATPase_c"/>
    <property type="match status" value="1"/>
</dbReference>
<evidence type="ECO:0000256" key="23">
    <source>
        <dbReference type="SAM" id="Phobius"/>
    </source>
</evidence>
<reference evidence="25" key="1">
    <citation type="submission" date="2022-08" db="EMBL/GenBank/DDBJ databases">
        <title>Draft genome sequence of Microbacterium arabinogalactanolyticum JCM 9171.</title>
        <authorList>
            <person name="Fujita K."/>
            <person name="Ishiwata A."/>
            <person name="Fushinobu S."/>
        </authorList>
    </citation>
    <scope>NUCLEOTIDE SEQUENCE</scope>
    <source>
        <strain evidence="25">JCM 9171</strain>
    </source>
</reference>
<keyword evidence="9" id="KW-0963">Cytoplasm</keyword>
<feature type="transmembrane region" description="Helical" evidence="23">
    <location>
        <begin position="58"/>
        <end position="78"/>
    </location>
</feature>
<comment type="cofactor">
    <cofactor evidence="2">
        <name>[4Fe-4S] cluster</name>
        <dbReference type="ChEBI" id="CHEBI:49883"/>
    </cofactor>
</comment>
<evidence type="ECO:0000256" key="18">
    <source>
        <dbReference type="ARBA" id="ARBA00023136"/>
    </source>
</evidence>
<dbReference type="InterPro" id="IPR036890">
    <property type="entry name" value="HATPase_C_sf"/>
</dbReference>
<keyword evidence="26" id="KW-1185">Reference proteome</keyword>
<evidence type="ECO:0000256" key="6">
    <source>
        <dbReference type="ARBA" id="ARBA00017322"/>
    </source>
</evidence>
<dbReference type="EC" id="2.7.13.3" evidence="5"/>
<dbReference type="PRINTS" id="PR00344">
    <property type="entry name" value="BCTRLSENSOR"/>
</dbReference>
<evidence type="ECO:0000256" key="8">
    <source>
        <dbReference type="ARBA" id="ARBA00022485"/>
    </source>
</evidence>
<keyword evidence="17" id="KW-0411">Iron-sulfur</keyword>
<keyword evidence="8" id="KW-0004">4Fe-4S</keyword>
<evidence type="ECO:0000256" key="13">
    <source>
        <dbReference type="ARBA" id="ARBA00022777"/>
    </source>
</evidence>
<sequence length="442" mass="46427">MNVVKAPLARAERTGPSSADRAAHASPVVRAMEIGQHVMAAVLTVIGVIRAIGDGTPVPAAVVAGLAILVAHATGSVLPLRSRRLAVGWLIGFAVIWLAAVAVSPEFIWVAFLLWLLAGHLLTVPWGLLFSALVLAVVIVAPILHHGVTSYANVFGPVIGGVFAYGVSRGYLQLLRDATERERLVDSLTRAQHEMADLQDELALAQRESGAVAERTRISRDIHDTVAQALSSIRLLAHAGADRTADADAARALSQVEALAGDSLADVRRIVAALAPAELEDGVLAAALRRMLDRAHDEAGLQAELHVDESLPVLPTEVEVALLRTAQSALANVRLHAAASRVVMSLIDDERSVRLDIIDDGAGFDLAAWEAEAGSGSSSYGLRFMRARLRELGGGLDIESAPGEGTAISVQLPIRPEPAPPASASVPPASDPAPPTPEEETR</sequence>
<feature type="domain" description="Histidine kinase" evidence="24">
    <location>
        <begin position="217"/>
        <end position="416"/>
    </location>
</feature>
<feature type="coiled-coil region" evidence="21">
    <location>
        <begin position="181"/>
        <end position="215"/>
    </location>
</feature>
<evidence type="ECO:0000256" key="21">
    <source>
        <dbReference type="SAM" id="Coils"/>
    </source>
</evidence>
<name>A0ABQ5NEG3_9MICO</name>
<dbReference type="Gene3D" id="3.30.565.10">
    <property type="entry name" value="Histidine kinase-like ATPase, C-terminal domain"/>
    <property type="match status" value="1"/>
</dbReference>
<protein>
    <recommendedName>
        <fullName evidence="6">Oxygen sensor histidine kinase NreB</fullName>
        <ecNumber evidence="5">2.7.13.3</ecNumber>
    </recommendedName>
    <alternativeName>
        <fullName evidence="20">Nitrogen regulation protein B</fullName>
    </alternativeName>
</protein>
<keyword evidence="16" id="KW-0902">Two-component regulatory system</keyword>
<keyword evidence="15" id="KW-0408">Iron</keyword>
<comment type="function">
    <text evidence="19">Member of the two-component regulatory system NreB/NreC involved in the control of dissimilatory nitrate/nitrite reduction in response to oxygen. NreB functions as a direct oxygen sensor histidine kinase which is autophosphorylated, in the absence of oxygen, probably at the conserved histidine residue, and transfers its phosphate group probably to a conserved aspartate residue of NreC. NreB/NreC activates the expression of the nitrate (narGHJI) and nitrite (nir) reductase operons, as well as the putative nitrate transporter gene narT.</text>
</comment>
<feature type="transmembrane region" description="Helical" evidence="23">
    <location>
        <begin position="151"/>
        <end position="172"/>
    </location>
</feature>
<evidence type="ECO:0000256" key="20">
    <source>
        <dbReference type="ARBA" id="ARBA00030800"/>
    </source>
</evidence>
<evidence type="ECO:0000256" key="7">
    <source>
        <dbReference type="ARBA" id="ARBA00022475"/>
    </source>
</evidence>
<dbReference type="EMBL" id="BRZC01000003">
    <property type="protein sequence ID" value="GLC84071.1"/>
    <property type="molecule type" value="Genomic_DNA"/>
</dbReference>
<dbReference type="InterPro" id="IPR050482">
    <property type="entry name" value="Sensor_HK_TwoCompSys"/>
</dbReference>
<evidence type="ECO:0000256" key="17">
    <source>
        <dbReference type="ARBA" id="ARBA00023014"/>
    </source>
</evidence>
<feature type="region of interest" description="Disordered" evidence="22">
    <location>
        <begin position="1"/>
        <end position="22"/>
    </location>
</feature>
<keyword evidence="21" id="KW-0175">Coiled coil</keyword>
<evidence type="ECO:0000256" key="3">
    <source>
        <dbReference type="ARBA" id="ARBA00004496"/>
    </source>
</evidence>
<dbReference type="InterPro" id="IPR004358">
    <property type="entry name" value="Sig_transdc_His_kin-like_C"/>
</dbReference>
<dbReference type="InterPro" id="IPR017205">
    <property type="entry name" value="Sig_transdc_His_kinase_ChrS"/>
</dbReference>
<keyword evidence="10" id="KW-0808">Transferase</keyword>
<evidence type="ECO:0000256" key="12">
    <source>
        <dbReference type="ARBA" id="ARBA00022723"/>
    </source>
</evidence>
<dbReference type="Pfam" id="PF07730">
    <property type="entry name" value="HisKA_3"/>
    <property type="match status" value="1"/>
</dbReference>
<dbReference type="PROSITE" id="PS50109">
    <property type="entry name" value="HIS_KIN"/>
    <property type="match status" value="1"/>
</dbReference>
<evidence type="ECO:0000256" key="2">
    <source>
        <dbReference type="ARBA" id="ARBA00001966"/>
    </source>
</evidence>
<evidence type="ECO:0000256" key="15">
    <source>
        <dbReference type="ARBA" id="ARBA00023004"/>
    </source>
</evidence>
<keyword evidence="11 23" id="KW-0812">Transmembrane</keyword>
<evidence type="ECO:0000256" key="16">
    <source>
        <dbReference type="ARBA" id="ARBA00023012"/>
    </source>
</evidence>
<comment type="subcellular location">
    <subcellularLocation>
        <location evidence="4">Cell membrane</location>
        <topology evidence="4">Multi-pass membrane protein</topology>
    </subcellularLocation>
    <subcellularLocation>
        <location evidence="3">Cytoplasm</location>
    </subcellularLocation>
</comment>
<evidence type="ECO:0000256" key="4">
    <source>
        <dbReference type="ARBA" id="ARBA00004651"/>
    </source>
</evidence>
<dbReference type="RefSeq" id="WP_285631271.1">
    <property type="nucleotide sequence ID" value="NZ_BAAAUK010000003.1"/>
</dbReference>
<dbReference type="InterPro" id="IPR003594">
    <property type="entry name" value="HATPase_dom"/>
</dbReference>
<dbReference type="PANTHER" id="PTHR24421">
    <property type="entry name" value="NITRATE/NITRITE SENSOR PROTEIN NARX-RELATED"/>
    <property type="match status" value="1"/>
</dbReference>
<keyword evidence="12" id="KW-0479">Metal-binding</keyword>
<dbReference type="InterPro" id="IPR011712">
    <property type="entry name" value="Sig_transdc_His_kin_sub3_dim/P"/>
</dbReference>
<feature type="transmembrane region" description="Helical" evidence="23">
    <location>
        <begin position="90"/>
        <end position="118"/>
    </location>
</feature>
<dbReference type="GO" id="GO:0016301">
    <property type="term" value="F:kinase activity"/>
    <property type="evidence" value="ECO:0007669"/>
    <property type="project" value="UniProtKB-KW"/>
</dbReference>
<dbReference type="Gene3D" id="1.20.5.1930">
    <property type="match status" value="1"/>
</dbReference>
<evidence type="ECO:0000256" key="9">
    <source>
        <dbReference type="ARBA" id="ARBA00022490"/>
    </source>
</evidence>
<dbReference type="InterPro" id="IPR005467">
    <property type="entry name" value="His_kinase_dom"/>
</dbReference>
<dbReference type="SUPFAM" id="SSF55874">
    <property type="entry name" value="ATPase domain of HSP90 chaperone/DNA topoisomerase II/histidine kinase"/>
    <property type="match status" value="1"/>
</dbReference>
<evidence type="ECO:0000256" key="5">
    <source>
        <dbReference type="ARBA" id="ARBA00012438"/>
    </source>
</evidence>
<keyword evidence="14 23" id="KW-1133">Transmembrane helix</keyword>
<evidence type="ECO:0000256" key="11">
    <source>
        <dbReference type="ARBA" id="ARBA00022692"/>
    </source>
</evidence>
<dbReference type="CDD" id="cd16917">
    <property type="entry name" value="HATPase_UhpB-NarQ-NarX-like"/>
    <property type="match status" value="1"/>
</dbReference>
<dbReference type="PIRSF" id="PIRSF037434">
    <property type="entry name" value="STHK_ChrS"/>
    <property type="match status" value="1"/>
</dbReference>